<dbReference type="InterPro" id="IPR003594">
    <property type="entry name" value="HATPase_dom"/>
</dbReference>
<feature type="domain" description="Histidine kinase" evidence="12">
    <location>
        <begin position="291"/>
        <end position="506"/>
    </location>
</feature>
<evidence type="ECO:0000313" key="15">
    <source>
        <dbReference type="Proteomes" id="UP000579281"/>
    </source>
</evidence>
<dbReference type="SMART" id="SM00387">
    <property type="entry name" value="HATPase_c"/>
    <property type="match status" value="1"/>
</dbReference>
<evidence type="ECO:0000259" key="12">
    <source>
        <dbReference type="PROSITE" id="PS50109"/>
    </source>
</evidence>
<dbReference type="InterPro" id="IPR004358">
    <property type="entry name" value="Sig_transdc_His_kin-like_C"/>
</dbReference>
<evidence type="ECO:0000256" key="11">
    <source>
        <dbReference type="SAM" id="Phobius"/>
    </source>
</evidence>
<evidence type="ECO:0000256" key="5">
    <source>
        <dbReference type="ARBA" id="ARBA00022679"/>
    </source>
</evidence>
<dbReference type="Pfam" id="PF00672">
    <property type="entry name" value="HAMP"/>
    <property type="match status" value="1"/>
</dbReference>
<dbReference type="AlphaFoldDB" id="A0A841KV33"/>
<keyword evidence="9" id="KW-0902">Two-component regulatory system</keyword>
<evidence type="ECO:0000256" key="8">
    <source>
        <dbReference type="ARBA" id="ARBA00022989"/>
    </source>
</evidence>
<dbReference type="EMBL" id="JACHEN010000001">
    <property type="protein sequence ID" value="MBB6214035.1"/>
    <property type="molecule type" value="Genomic_DNA"/>
</dbReference>
<feature type="transmembrane region" description="Helical" evidence="11">
    <location>
        <begin position="68"/>
        <end position="93"/>
    </location>
</feature>
<dbReference type="CDD" id="cd00075">
    <property type="entry name" value="HATPase"/>
    <property type="match status" value="1"/>
</dbReference>
<evidence type="ECO:0000256" key="6">
    <source>
        <dbReference type="ARBA" id="ARBA00022692"/>
    </source>
</evidence>
<evidence type="ECO:0000256" key="9">
    <source>
        <dbReference type="ARBA" id="ARBA00023012"/>
    </source>
</evidence>
<dbReference type="CDD" id="cd00082">
    <property type="entry name" value="HisKA"/>
    <property type="match status" value="1"/>
</dbReference>
<dbReference type="Gene3D" id="1.10.287.130">
    <property type="match status" value="1"/>
</dbReference>
<dbReference type="Gene3D" id="6.10.340.10">
    <property type="match status" value="1"/>
</dbReference>
<dbReference type="SMART" id="SM00304">
    <property type="entry name" value="HAMP"/>
    <property type="match status" value="1"/>
</dbReference>
<dbReference type="PANTHER" id="PTHR45436">
    <property type="entry name" value="SENSOR HISTIDINE KINASE YKOH"/>
    <property type="match status" value="1"/>
</dbReference>
<dbReference type="FunFam" id="1.10.287.130:FF:000001">
    <property type="entry name" value="Two-component sensor histidine kinase"/>
    <property type="match status" value="1"/>
</dbReference>
<dbReference type="SUPFAM" id="SSF158472">
    <property type="entry name" value="HAMP domain-like"/>
    <property type="match status" value="1"/>
</dbReference>
<reference evidence="14 15" key="1">
    <citation type="submission" date="2020-08" db="EMBL/GenBank/DDBJ databases">
        <title>Genomic Encyclopedia of Type Strains, Phase IV (KMG-IV): sequencing the most valuable type-strain genomes for metagenomic binning, comparative biology and taxonomic classification.</title>
        <authorList>
            <person name="Goeker M."/>
        </authorList>
    </citation>
    <scope>NUCLEOTIDE SEQUENCE [LARGE SCALE GENOMIC DNA]</scope>
    <source>
        <strain evidence="14 15">DSM 103526</strain>
    </source>
</reference>
<protein>
    <recommendedName>
        <fullName evidence="3">histidine kinase</fullName>
        <ecNumber evidence="3">2.7.13.3</ecNumber>
    </recommendedName>
</protein>
<dbReference type="FunFam" id="3.30.565.10:FF:000006">
    <property type="entry name" value="Sensor histidine kinase WalK"/>
    <property type="match status" value="1"/>
</dbReference>
<dbReference type="InterPro" id="IPR050428">
    <property type="entry name" value="TCS_sensor_his_kinase"/>
</dbReference>
<dbReference type="InterPro" id="IPR003661">
    <property type="entry name" value="HisK_dim/P_dom"/>
</dbReference>
<organism evidence="14 15">
    <name type="scientific">Anaerosolibacter carboniphilus</name>
    <dbReference type="NCBI Taxonomy" id="1417629"/>
    <lineage>
        <taxon>Bacteria</taxon>
        <taxon>Bacillati</taxon>
        <taxon>Bacillota</taxon>
        <taxon>Clostridia</taxon>
        <taxon>Peptostreptococcales</taxon>
        <taxon>Thermotaleaceae</taxon>
        <taxon>Anaerosolibacter</taxon>
    </lineage>
</organism>
<dbReference type="GO" id="GO:0000155">
    <property type="term" value="F:phosphorelay sensor kinase activity"/>
    <property type="evidence" value="ECO:0007669"/>
    <property type="project" value="InterPro"/>
</dbReference>
<feature type="transmembrane region" description="Helical" evidence="11">
    <location>
        <begin position="7"/>
        <end position="26"/>
    </location>
</feature>
<accession>A0A841KV33</accession>
<comment type="subcellular location">
    <subcellularLocation>
        <location evidence="2">Membrane</location>
    </subcellularLocation>
</comment>
<keyword evidence="6 11" id="KW-0812">Transmembrane</keyword>
<dbReference type="InterPro" id="IPR036097">
    <property type="entry name" value="HisK_dim/P_sf"/>
</dbReference>
<gene>
    <name evidence="14" type="ORF">HNQ80_000104</name>
</gene>
<evidence type="ECO:0000256" key="2">
    <source>
        <dbReference type="ARBA" id="ARBA00004370"/>
    </source>
</evidence>
<keyword evidence="8 11" id="KW-1133">Transmembrane helix</keyword>
<feature type="transmembrane region" description="Helical" evidence="11">
    <location>
        <begin position="202"/>
        <end position="224"/>
    </location>
</feature>
<keyword evidence="5" id="KW-0808">Transferase</keyword>
<evidence type="ECO:0000256" key="10">
    <source>
        <dbReference type="ARBA" id="ARBA00023136"/>
    </source>
</evidence>
<dbReference type="PROSITE" id="PS50109">
    <property type="entry name" value="HIS_KIN"/>
    <property type="match status" value="1"/>
</dbReference>
<feature type="domain" description="HAMP" evidence="13">
    <location>
        <begin position="230"/>
        <end position="283"/>
    </location>
</feature>
<dbReference type="PANTHER" id="PTHR45436:SF5">
    <property type="entry name" value="SENSOR HISTIDINE KINASE TRCS"/>
    <property type="match status" value="1"/>
</dbReference>
<keyword evidence="7 14" id="KW-0418">Kinase</keyword>
<dbReference type="InterPro" id="IPR003660">
    <property type="entry name" value="HAMP_dom"/>
</dbReference>
<keyword evidence="4" id="KW-0597">Phosphoprotein</keyword>
<dbReference type="Gene3D" id="3.30.565.10">
    <property type="entry name" value="Histidine kinase-like ATPase, C-terminal domain"/>
    <property type="match status" value="1"/>
</dbReference>
<dbReference type="Proteomes" id="UP000579281">
    <property type="component" value="Unassembled WGS sequence"/>
</dbReference>
<dbReference type="PROSITE" id="PS50885">
    <property type="entry name" value="HAMP"/>
    <property type="match status" value="1"/>
</dbReference>
<dbReference type="InterPro" id="IPR036890">
    <property type="entry name" value="HATPase_C_sf"/>
</dbReference>
<keyword evidence="15" id="KW-1185">Reference proteome</keyword>
<dbReference type="PRINTS" id="PR00344">
    <property type="entry name" value="BCTRLSENSOR"/>
</dbReference>
<comment type="catalytic activity">
    <reaction evidence="1">
        <text>ATP + protein L-histidine = ADP + protein N-phospho-L-histidine.</text>
        <dbReference type="EC" id="2.7.13.3"/>
    </reaction>
</comment>
<evidence type="ECO:0000256" key="4">
    <source>
        <dbReference type="ARBA" id="ARBA00022553"/>
    </source>
</evidence>
<dbReference type="SUPFAM" id="SSF55874">
    <property type="entry name" value="ATPase domain of HSP90 chaperone/DNA topoisomerase II/histidine kinase"/>
    <property type="match status" value="1"/>
</dbReference>
<dbReference type="SMART" id="SM00388">
    <property type="entry name" value="HisKA"/>
    <property type="match status" value="1"/>
</dbReference>
<dbReference type="Pfam" id="PF00512">
    <property type="entry name" value="HisKA"/>
    <property type="match status" value="1"/>
</dbReference>
<evidence type="ECO:0000313" key="14">
    <source>
        <dbReference type="EMBL" id="MBB6214035.1"/>
    </source>
</evidence>
<name>A0A841KV33_9FIRM</name>
<sequence>MNSLKKIFRLLYQLIRLIFYGIKVLFKTLPHFFTGMGQILHVVGKIFKGARQRIRRLFRFSITFKITVVYAFIISLLLLLSNASILLGFRFFLLEQLGKDIERNSQFILTDYMDDTGQIPQEKIANLAKQENLQVHIFDGKNEIIYTTNNDANNLQLIRQLDTPIVLDQRDSQSMILTKSVSINDEDFFLQVEKNMQTENTYIQILALVLLIVNGVGAIIILIIGSRISRRMLKPIETMTETVKNITIYDLNRRLDVRGSQDELKELAETFNEMFDGIQSSYDRQNQFVSDASHELRTPIAVIQGYANLLDRWGKDDKAVLEESIVAIKGEAENMQSLMEKLLFLARSDKGLQKLEIEEFVLNDLMHEVAKETRLIDTVHDIQYISKEMIVIQADRKTLKQALRIFIDNSAKFTPPDGIIRLETYLQKKHIVIVIEDTGAGIPKEDIPHIFDRFYRSDKSRTKASGGHGLGLSIAKLIIDRHKGRIEVESTVQVGTKIRIYLPVSQVKK</sequence>
<evidence type="ECO:0000259" key="13">
    <source>
        <dbReference type="PROSITE" id="PS50885"/>
    </source>
</evidence>
<evidence type="ECO:0000256" key="3">
    <source>
        <dbReference type="ARBA" id="ARBA00012438"/>
    </source>
</evidence>
<dbReference type="Pfam" id="PF02518">
    <property type="entry name" value="HATPase_c"/>
    <property type="match status" value="1"/>
</dbReference>
<comment type="caution">
    <text evidence="14">The sequence shown here is derived from an EMBL/GenBank/DDBJ whole genome shotgun (WGS) entry which is preliminary data.</text>
</comment>
<dbReference type="EC" id="2.7.13.3" evidence="3"/>
<dbReference type="InterPro" id="IPR005467">
    <property type="entry name" value="His_kinase_dom"/>
</dbReference>
<dbReference type="GO" id="GO:0005886">
    <property type="term" value="C:plasma membrane"/>
    <property type="evidence" value="ECO:0007669"/>
    <property type="project" value="TreeGrafter"/>
</dbReference>
<evidence type="ECO:0000256" key="1">
    <source>
        <dbReference type="ARBA" id="ARBA00000085"/>
    </source>
</evidence>
<dbReference type="SUPFAM" id="SSF47384">
    <property type="entry name" value="Homodimeric domain of signal transducing histidine kinase"/>
    <property type="match status" value="1"/>
</dbReference>
<evidence type="ECO:0000256" key="7">
    <source>
        <dbReference type="ARBA" id="ARBA00022777"/>
    </source>
</evidence>
<dbReference type="CDD" id="cd06225">
    <property type="entry name" value="HAMP"/>
    <property type="match status" value="1"/>
</dbReference>
<dbReference type="RefSeq" id="WP_243182859.1">
    <property type="nucleotide sequence ID" value="NZ_JACHEN010000001.1"/>
</dbReference>
<keyword evidence="10 11" id="KW-0472">Membrane</keyword>
<proteinExistence type="predicted"/>